<dbReference type="RefSeq" id="WP_259315227.1">
    <property type="nucleotide sequence ID" value="NZ_CP087164.1"/>
</dbReference>
<keyword evidence="2 5" id="KW-0560">Oxidoreductase</keyword>
<dbReference type="FunFam" id="3.40.50.920:FF:000001">
    <property type="entry name" value="Pyruvate dehydrogenase E1 beta subunit"/>
    <property type="match status" value="1"/>
</dbReference>
<organism evidence="5 6">
    <name type="scientific">Capillimicrobium parvum</name>
    <dbReference type="NCBI Taxonomy" id="2884022"/>
    <lineage>
        <taxon>Bacteria</taxon>
        <taxon>Bacillati</taxon>
        <taxon>Actinomycetota</taxon>
        <taxon>Thermoleophilia</taxon>
        <taxon>Solirubrobacterales</taxon>
        <taxon>Capillimicrobiaceae</taxon>
        <taxon>Capillimicrobium</taxon>
    </lineage>
</organism>
<dbReference type="Pfam" id="PF02780">
    <property type="entry name" value="Transketolase_C"/>
    <property type="match status" value="1"/>
</dbReference>
<evidence type="ECO:0000256" key="2">
    <source>
        <dbReference type="ARBA" id="ARBA00023002"/>
    </source>
</evidence>
<dbReference type="Gene3D" id="3.40.50.970">
    <property type="match status" value="1"/>
</dbReference>
<evidence type="ECO:0000313" key="6">
    <source>
        <dbReference type="Proteomes" id="UP001162834"/>
    </source>
</evidence>
<accession>A0A9E6XWR2</accession>
<dbReference type="Pfam" id="PF02779">
    <property type="entry name" value="Transket_pyr"/>
    <property type="match status" value="1"/>
</dbReference>
<dbReference type="InterPro" id="IPR033248">
    <property type="entry name" value="Transketolase_C"/>
</dbReference>
<keyword evidence="3" id="KW-0786">Thiamine pyrophosphate</keyword>
<dbReference type="KEGG" id="sbae:DSM104329_01936"/>
<dbReference type="PANTHER" id="PTHR43257:SF2">
    <property type="entry name" value="PYRUVATE DEHYDROGENASE E1 COMPONENT SUBUNIT BETA"/>
    <property type="match status" value="1"/>
</dbReference>
<dbReference type="FunFam" id="3.40.50.970:FF:000001">
    <property type="entry name" value="Pyruvate dehydrogenase E1 beta subunit"/>
    <property type="match status" value="1"/>
</dbReference>
<dbReference type="PANTHER" id="PTHR43257">
    <property type="entry name" value="PYRUVATE DEHYDROGENASE E1 COMPONENT BETA SUBUNIT"/>
    <property type="match status" value="1"/>
</dbReference>
<dbReference type="InterPro" id="IPR005475">
    <property type="entry name" value="Transketolase-like_Pyr-bd"/>
</dbReference>
<dbReference type="InterPro" id="IPR029061">
    <property type="entry name" value="THDP-binding"/>
</dbReference>
<evidence type="ECO:0000259" key="4">
    <source>
        <dbReference type="SMART" id="SM00861"/>
    </source>
</evidence>
<dbReference type="AlphaFoldDB" id="A0A9E6XWR2"/>
<feature type="domain" description="Transketolase-like pyrimidine-binding" evidence="4">
    <location>
        <begin position="17"/>
        <end position="192"/>
    </location>
</feature>
<dbReference type="Proteomes" id="UP001162834">
    <property type="component" value="Chromosome"/>
</dbReference>
<sequence>MSSATDSPAAAPVKAQTRYMEALNRGLADAMEEDERVVLIGIDVGAGGGIFTVTRGLHERFGPDRVIDTPISEMGYVGAAVGAAMTGLRPIVEIMFLDFIGVCLDPILNQASKLGYMTNGALKVPIVFRTQTGAGRSAGAQHSQSLEAMLAHVPGLKVVMPATVTDAHDLMLDAVRDPGPVVFIENRRLYAMRGELGVDPLPLGRARIAAPGDDVTVVTWGQSLRECLGAAEAASVSLEVIDLRSIVPLDMETVLRSAERTGRVLVVHEAVQDFGAGAEIAARVGHDLFDLLRTPVRRLGTPSVPMPFNPALERALLPGAHSIADAAAALVAEG</sequence>
<dbReference type="Gene3D" id="3.40.50.920">
    <property type="match status" value="1"/>
</dbReference>
<gene>
    <name evidence="5" type="primary">bfmBAB_3</name>
    <name evidence="5" type="ORF">DSM104329_01936</name>
</gene>
<dbReference type="NCBIfam" id="NF006667">
    <property type="entry name" value="PRK09212.1"/>
    <property type="match status" value="1"/>
</dbReference>
<dbReference type="SMART" id="SM00861">
    <property type="entry name" value="Transket_pyr"/>
    <property type="match status" value="1"/>
</dbReference>
<keyword evidence="6" id="KW-1185">Reference proteome</keyword>
<dbReference type="SUPFAM" id="SSF52922">
    <property type="entry name" value="TK C-terminal domain-like"/>
    <property type="match status" value="1"/>
</dbReference>
<dbReference type="EC" id="1.2.4.4" evidence="5"/>
<evidence type="ECO:0000256" key="1">
    <source>
        <dbReference type="ARBA" id="ARBA00001964"/>
    </source>
</evidence>
<dbReference type="GO" id="GO:0000287">
    <property type="term" value="F:magnesium ion binding"/>
    <property type="evidence" value="ECO:0007669"/>
    <property type="project" value="UniProtKB-ARBA"/>
</dbReference>
<evidence type="ECO:0000256" key="3">
    <source>
        <dbReference type="ARBA" id="ARBA00023052"/>
    </source>
</evidence>
<dbReference type="InterPro" id="IPR009014">
    <property type="entry name" value="Transketo_C/PFOR_II"/>
</dbReference>
<proteinExistence type="predicted"/>
<comment type="cofactor">
    <cofactor evidence="1">
        <name>thiamine diphosphate</name>
        <dbReference type="ChEBI" id="CHEBI:58937"/>
    </cofactor>
</comment>
<dbReference type="CDD" id="cd07036">
    <property type="entry name" value="TPP_PYR_E1-PDHc-beta_like"/>
    <property type="match status" value="1"/>
</dbReference>
<dbReference type="GO" id="GO:0003863">
    <property type="term" value="F:branched-chain 2-oxo acid dehydrogenase activity"/>
    <property type="evidence" value="ECO:0007669"/>
    <property type="project" value="UniProtKB-EC"/>
</dbReference>
<name>A0A9E6XWR2_9ACTN</name>
<evidence type="ECO:0000313" key="5">
    <source>
        <dbReference type="EMBL" id="UGS35543.1"/>
    </source>
</evidence>
<dbReference type="EMBL" id="CP087164">
    <property type="protein sequence ID" value="UGS35543.1"/>
    <property type="molecule type" value="Genomic_DNA"/>
</dbReference>
<protein>
    <submittedName>
        <fullName evidence="5">2-oxoisovalerate dehydrogenase subunit beta</fullName>
        <ecNumber evidence="5">1.2.4.4</ecNumber>
    </submittedName>
</protein>
<dbReference type="SUPFAM" id="SSF52518">
    <property type="entry name" value="Thiamin diphosphate-binding fold (THDP-binding)"/>
    <property type="match status" value="1"/>
</dbReference>
<reference evidence="5" key="1">
    <citation type="journal article" date="2022" name="Int. J. Syst. Evol. Microbiol.">
        <title>Pseudomonas aegrilactucae sp. nov. and Pseudomonas morbosilactucae sp. nov., pathogens causing bacterial rot of lettuce in Japan.</title>
        <authorList>
            <person name="Sawada H."/>
            <person name="Fujikawa T."/>
            <person name="Satou M."/>
        </authorList>
    </citation>
    <scope>NUCLEOTIDE SEQUENCE</scope>
    <source>
        <strain evidence="5">0166_1</strain>
    </source>
</reference>